<gene>
    <name evidence="3" type="ordered locus">PSMK_14190</name>
</gene>
<dbReference type="AlphaFoldDB" id="I0IE90"/>
<dbReference type="KEGG" id="phm:PSMK_14190"/>
<dbReference type="EMBL" id="AP012338">
    <property type="protein sequence ID" value="BAM03578.1"/>
    <property type="molecule type" value="Genomic_DNA"/>
</dbReference>
<dbReference type="HOGENOM" id="CLU_949482_0_0_0"/>
<feature type="transmembrane region" description="Helical" evidence="2">
    <location>
        <begin position="66"/>
        <end position="85"/>
    </location>
</feature>
<evidence type="ECO:0000256" key="2">
    <source>
        <dbReference type="SAM" id="Phobius"/>
    </source>
</evidence>
<evidence type="ECO:0000313" key="3">
    <source>
        <dbReference type="EMBL" id="BAM03578.1"/>
    </source>
</evidence>
<dbReference type="OrthoDB" id="9896104at2"/>
<keyword evidence="2" id="KW-0812">Transmembrane</keyword>
<evidence type="ECO:0008006" key="5">
    <source>
        <dbReference type="Google" id="ProtNLM"/>
    </source>
</evidence>
<dbReference type="STRING" id="1142394.PSMK_14190"/>
<dbReference type="Proteomes" id="UP000007881">
    <property type="component" value="Chromosome"/>
</dbReference>
<keyword evidence="4" id="KW-1185">Reference proteome</keyword>
<reference evidence="3 4" key="1">
    <citation type="submission" date="2012-02" db="EMBL/GenBank/DDBJ databases">
        <title>Complete genome sequence of Phycisphaera mikurensis NBRC 102666.</title>
        <authorList>
            <person name="Ankai A."/>
            <person name="Hosoyama A."/>
            <person name="Terui Y."/>
            <person name="Sekine M."/>
            <person name="Fukai R."/>
            <person name="Kato Y."/>
            <person name="Nakamura S."/>
            <person name="Yamada-Narita S."/>
            <person name="Kawakoshi A."/>
            <person name="Fukunaga Y."/>
            <person name="Yamazaki S."/>
            <person name="Fujita N."/>
        </authorList>
    </citation>
    <scope>NUCLEOTIDE SEQUENCE [LARGE SCALE GENOMIC DNA]</scope>
    <source>
        <strain evidence="4">NBRC 102666 / KCTC 22515 / FYK2301M01</strain>
    </source>
</reference>
<name>I0IE90_PHYMF</name>
<protein>
    <recommendedName>
        <fullName evidence="5">Tetratricopeptide repeat protein</fullName>
    </recommendedName>
</protein>
<accession>I0IE90</accession>
<proteinExistence type="predicted"/>
<keyword evidence="2" id="KW-1133">Transmembrane helix</keyword>
<sequence length="293" mass="31572">MSDNPARDAAVEPADRRRSVDADPLPRFRPARLDRELGFDALLRRSTFGLVVVLVALASVGFGGPLFGLFAGICVVAAWLGFGFLNARAATSARALLPLVQQRPPLFRESEAALRELLGRRALLGWVRLSIYQVWATIRHAQGRHAEAADLCASVLARPMGPAEAARPDVLLMLVESLLETGRPAEAWGPLVALAGLELKLPQSMQRLILQLRYELAIGQPAAALVNLRQRVALAELLPARACGEVHAMLAQAAEATGRSDQAAWLRARAELLGWDGGVAAAPDERAREQARA</sequence>
<dbReference type="RefSeq" id="WP_014436797.1">
    <property type="nucleotide sequence ID" value="NC_017080.1"/>
</dbReference>
<evidence type="ECO:0000313" key="4">
    <source>
        <dbReference type="Proteomes" id="UP000007881"/>
    </source>
</evidence>
<keyword evidence="2" id="KW-0472">Membrane</keyword>
<evidence type="ECO:0000256" key="1">
    <source>
        <dbReference type="SAM" id="MobiDB-lite"/>
    </source>
</evidence>
<organism evidence="3 4">
    <name type="scientific">Phycisphaera mikurensis (strain NBRC 102666 / KCTC 22515 / FYK2301M01)</name>
    <dbReference type="NCBI Taxonomy" id="1142394"/>
    <lineage>
        <taxon>Bacteria</taxon>
        <taxon>Pseudomonadati</taxon>
        <taxon>Planctomycetota</taxon>
        <taxon>Phycisphaerae</taxon>
        <taxon>Phycisphaerales</taxon>
        <taxon>Phycisphaeraceae</taxon>
        <taxon>Phycisphaera</taxon>
    </lineage>
</organism>
<feature type="transmembrane region" description="Helical" evidence="2">
    <location>
        <begin position="42"/>
        <end position="60"/>
    </location>
</feature>
<feature type="region of interest" description="Disordered" evidence="1">
    <location>
        <begin position="1"/>
        <end position="23"/>
    </location>
</feature>